<dbReference type="Proteomes" id="UP000813423">
    <property type="component" value="Unassembled WGS sequence"/>
</dbReference>
<dbReference type="AlphaFoldDB" id="A0A9P8NDE0"/>
<evidence type="ECO:0000256" key="4">
    <source>
        <dbReference type="ARBA" id="ARBA00022989"/>
    </source>
</evidence>
<proteinExistence type="predicted"/>
<feature type="transmembrane region" description="Helical" evidence="8">
    <location>
        <begin position="201"/>
        <end position="225"/>
    </location>
</feature>
<evidence type="ECO:0000256" key="1">
    <source>
        <dbReference type="ARBA" id="ARBA00004141"/>
    </source>
</evidence>
<sequence length="1098" mass="116808">MATTTSSVASSPTVPPQGGILEGGNPSHYDPKNPIVTFIIQASIIIILCRLIHWPLSKLRQPRVIAEVIAGIVLGPSVMGRIPGFTEAIFPAASIPNLTLVANLGLVLFLFLVGLETDLRFLISNWRVAASVSAAGMILPFGLGSAISYGLYHTFRTEPGMAHIDFGTYLLFIGIAMAITAFPVLCRILTELKLLGTNVGVIVLSAGVGNDVVGWVLLALCVALVNAGSGITALWVLLVAAGYIVFLALVFRPLFMRFLNKTGSLQKGPSQSVVTITILIALASAFFTQIIGIHAIFGGFIIGLLCPHEGGFAIKLTEKIEDLVAVLFLPLYFTLSGLSTNLGLLDSGTVWGYVVGVIAIAFLAKVAGGALASRLCGLLWRESLSIGVLMSCKGLVELIVLNIGLQARILSTRTFTIFVVMALVTTFATTPLTSLLYPKWYQVKVERWRRGEIDWNGHLIHPDGRRDSVAAAKEQLETAAVRKMLVYLRLDGLSSICTLAALLGPNRPATPESPKLHPTKVKEALSSPEPAVEEFAETEVQPEPALQVHGVRLMELTDRDSSVMRVSEIDEYTLWDPVINTFRAFGQWRDIAIVAGVSVVPEHSYADTIVGMAREESADLLLIPWSETGGMSEVQTGLGIDEASRFVNGPYTDFVSNVLSNATRNVGVLVERNIYSRSSGKQRPQLTRTASALSVRSSTWGGATAAARSHHIVLPFFGGDDDRFALKFLLQLAQNDQVTATVLHIDVLPGPSGKPVANANDSQAESSTGPSTVAATSPESDGTFFALMRDSLPDEFKSRVIFTCLTPKADEDVIEFTINAVKEEMSQATPKAGNIVVVGRRHNGLDQALTLAAGSSPDEVGPDARQALGAVGQVLVRTENKIVGNVLVLQAGTSSVRRLPDRAEQCAVEACLGCWFAGGVCDDEAVFADLGEVEREAEGCASAEGDIGYYRPATPSLQAFFSWKTKAEEGGFGGEYVDCLGRRNCGAFPRDPAPTEGFVDEAGVYGGAYGAEDGDVGEGGHGDGALVGRVHVVEGAADEDSADAAEEAEQGAAYDDGNDVLAECEATEHDGEEEVGADRDDAPAGEFAFAEGSLEERS</sequence>
<dbReference type="EMBL" id="JAIBSC010000075">
    <property type="protein sequence ID" value="KAH1900525.1"/>
    <property type="molecule type" value="Genomic_DNA"/>
</dbReference>
<evidence type="ECO:0000256" key="3">
    <source>
        <dbReference type="ARBA" id="ARBA00022692"/>
    </source>
</evidence>
<dbReference type="GO" id="GO:1902600">
    <property type="term" value="P:proton transmembrane transport"/>
    <property type="evidence" value="ECO:0007669"/>
    <property type="project" value="InterPro"/>
</dbReference>
<feature type="compositionally biased region" description="Polar residues" evidence="7">
    <location>
        <begin position="759"/>
        <end position="778"/>
    </location>
</feature>
<dbReference type="GO" id="GO:0015297">
    <property type="term" value="F:antiporter activity"/>
    <property type="evidence" value="ECO:0007669"/>
    <property type="project" value="InterPro"/>
</dbReference>
<keyword evidence="2" id="KW-0813">Transport</keyword>
<evidence type="ECO:0000313" key="10">
    <source>
        <dbReference type="EMBL" id="KAH1900525.1"/>
    </source>
</evidence>
<comment type="subcellular location">
    <subcellularLocation>
        <location evidence="1">Membrane</location>
        <topology evidence="1">Multi-pass membrane protein</topology>
    </subcellularLocation>
</comment>
<comment type="caution">
    <text evidence="10">The sequence shown here is derived from an EMBL/GenBank/DDBJ whole genome shotgun (WGS) entry which is preliminary data.</text>
</comment>
<feature type="domain" description="Cation/H+ exchanger transmembrane" evidence="9">
    <location>
        <begin position="45"/>
        <end position="431"/>
    </location>
</feature>
<feature type="region of interest" description="Disordered" evidence="7">
    <location>
        <begin position="1038"/>
        <end position="1098"/>
    </location>
</feature>
<feature type="region of interest" description="Disordered" evidence="7">
    <location>
        <begin position="754"/>
        <end position="778"/>
    </location>
</feature>
<keyword evidence="4 8" id="KW-1133">Transmembrane helix</keyword>
<evidence type="ECO:0000256" key="5">
    <source>
        <dbReference type="ARBA" id="ARBA00023065"/>
    </source>
</evidence>
<keyword evidence="3 8" id="KW-0812">Transmembrane</keyword>
<feature type="transmembrane region" description="Helical" evidence="8">
    <location>
        <begin position="126"/>
        <end position="149"/>
    </location>
</feature>
<feature type="transmembrane region" description="Helical" evidence="8">
    <location>
        <begin position="231"/>
        <end position="251"/>
    </location>
</feature>
<feature type="transmembrane region" description="Helical" evidence="8">
    <location>
        <begin position="88"/>
        <end position="114"/>
    </location>
</feature>
<feature type="transmembrane region" description="Helical" evidence="8">
    <location>
        <begin position="169"/>
        <end position="189"/>
    </location>
</feature>
<evidence type="ECO:0000259" key="9">
    <source>
        <dbReference type="Pfam" id="PF00999"/>
    </source>
</evidence>
<name>A0A9P8NDE0_ASPFM</name>
<keyword evidence="6 8" id="KW-0472">Membrane</keyword>
<evidence type="ECO:0000313" key="11">
    <source>
        <dbReference type="Proteomes" id="UP000813423"/>
    </source>
</evidence>
<dbReference type="InterPro" id="IPR038770">
    <property type="entry name" value="Na+/solute_symporter_sf"/>
</dbReference>
<feature type="transmembrane region" description="Helical" evidence="8">
    <location>
        <begin position="323"/>
        <end position="344"/>
    </location>
</feature>
<dbReference type="Gene3D" id="1.20.1530.20">
    <property type="match status" value="1"/>
</dbReference>
<feature type="transmembrane region" description="Helical" evidence="8">
    <location>
        <begin position="35"/>
        <end position="52"/>
    </location>
</feature>
<accession>A0A9P8NDE0</accession>
<dbReference type="GO" id="GO:0016020">
    <property type="term" value="C:membrane"/>
    <property type="evidence" value="ECO:0007669"/>
    <property type="project" value="UniProtKB-SubCell"/>
</dbReference>
<evidence type="ECO:0000256" key="6">
    <source>
        <dbReference type="ARBA" id="ARBA00023136"/>
    </source>
</evidence>
<dbReference type="InterPro" id="IPR050794">
    <property type="entry name" value="CPA2_transporter"/>
</dbReference>
<feature type="transmembrane region" description="Helical" evidence="8">
    <location>
        <begin position="351"/>
        <end position="372"/>
    </location>
</feature>
<dbReference type="InterPro" id="IPR006153">
    <property type="entry name" value="Cation/H_exchanger_TM"/>
</dbReference>
<feature type="transmembrane region" description="Helical" evidence="8">
    <location>
        <begin position="384"/>
        <end position="405"/>
    </location>
</feature>
<reference evidence="10" key="1">
    <citation type="submission" date="2021-08" db="EMBL/GenBank/DDBJ databases">
        <title>Global Aspergillus fumigatus from environmental and clinical sources.</title>
        <authorList>
            <person name="Barber A."/>
            <person name="Sae-Ong T."/>
        </authorList>
    </citation>
    <scope>NUCLEOTIDE SEQUENCE</scope>
    <source>
        <strain evidence="10">NRZ-2016-071</strain>
    </source>
</reference>
<dbReference type="Pfam" id="PF00999">
    <property type="entry name" value="Na_H_Exchanger"/>
    <property type="match status" value="1"/>
</dbReference>
<organism evidence="10 11">
    <name type="scientific">Aspergillus fumigatus</name>
    <name type="common">Neosartorya fumigata</name>
    <dbReference type="NCBI Taxonomy" id="746128"/>
    <lineage>
        <taxon>Eukaryota</taxon>
        <taxon>Fungi</taxon>
        <taxon>Dikarya</taxon>
        <taxon>Ascomycota</taxon>
        <taxon>Pezizomycotina</taxon>
        <taxon>Eurotiomycetes</taxon>
        <taxon>Eurotiomycetidae</taxon>
        <taxon>Eurotiales</taxon>
        <taxon>Aspergillaceae</taxon>
        <taxon>Aspergillus</taxon>
        <taxon>Aspergillus subgen. Fumigati</taxon>
    </lineage>
</organism>
<feature type="transmembrane region" description="Helical" evidence="8">
    <location>
        <begin position="64"/>
        <end position="82"/>
    </location>
</feature>
<feature type="transmembrane region" description="Helical" evidence="8">
    <location>
        <begin position="272"/>
        <end position="303"/>
    </location>
</feature>
<dbReference type="PANTHER" id="PTHR32468">
    <property type="entry name" value="CATION/H + ANTIPORTER"/>
    <property type="match status" value="1"/>
</dbReference>
<feature type="region of interest" description="Disordered" evidence="7">
    <location>
        <begin position="1"/>
        <end position="23"/>
    </location>
</feature>
<keyword evidence="5" id="KW-0406">Ion transport</keyword>
<dbReference type="PANTHER" id="PTHR32468:SF0">
    <property type="entry name" value="K(+)_H(+) ANTIPORTER 1"/>
    <property type="match status" value="1"/>
</dbReference>
<feature type="transmembrane region" description="Helical" evidence="8">
    <location>
        <begin position="417"/>
        <end position="437"/>
    </location>
</feature>
<gene>
    <name evidence="10" type="ORF">KXV57_008431</name>
</gene>
<evidence type="ECO:0000256" key="7">
    <source>
        <dbReference type="SAM" id="MobiDB-lite"/>
    </source>
</evidence>
<feature type="compositionally biased region" description="Acidic residues" evidence="7">
    <location>
        <begin position="1038"/>
        <end position="1049"/>
    </location>
</feature>
<evidence type="ECO:0000256" key="2">
    <source>
        <dbReference type="ARBA" id="ARBA00022448"/>
    </source>
</evidence>
<protein>
    <recommendedName>
        <fullName evidence="9">Cation/H+ exchanger transmembrane domain-containing protein</fullName>
    </recommendedName>
</protein>
<feature type="compositionally biased region" description="Low complexity" evidence="7">
    <location>
        <begin position="1"/>
        <end position="12"/>
    </location>
</feature>
<evidence type="ECO:0000256" key="8">
    <source>
        <dbReference type="SAM" id="Phobius"/>
    </source>
</evidence>